<dbReference type="InterPro" id="IPR035669">
    <property type="entry name" value="SGNH_plant_lipase-like"/>
</dbReference>
<dbReference type="CDD" id="cd01837">
    <property type="entry name" value="SGNH_plant_lipase_like"/>
    <property type="match status" value="1"/>
</dbReference>
<dbReference type="InterPro" id="IPR051238">
    <property type="entry name" value="GDSL_esterase/lipase"/>
</dbReference>
<evidence type="ECO:0000256" key="7">
    <source>
        <dbReference type="ARBA" id="ARBA00023098"/>
    </source>
</evidence>
<keyword evidence="4 8" id="KW-0732">Signal</keyword>
<evidence type="ECO:0000256" key="8">
    <source>
        <dbReference type="SAM" id="SignalP"/>
    </source>
</evidence>
<evidence type="ECO:0000256" key="2">
    <source>
        <dbReference type="ARBA" id="ARBA00008668"/>
    </source>
</evidence>
<organism evidence="9 10">
    <name type="scientific">Medicago truncatula</name>
    <name type="common">Barrel medic</name>
    <name type="synonym">Medicago tribuloides</name>
    <dbReference type="NCBI Taxonomy" id="3880"/>
    <lineage>
        <taxon>Eukaryota</taxon>
        <taxon>Viridiplantae</taxon>
        <taxon>Streptophyta</taxon>
        <taxon>Embryophyta</taxon>
        <taxon>Tracheophyta</taxon>
        <taxon>Spermatophyta</taxon>
        <taxon>Magnoliopsida</taxon>
        <taxon>eudicotyledons</taxon>
        <taxon>Gunneridae</taxon>
        <taxon>Pentapetalae</taxon>
        <taxon>rosids</taxon>
        <taxon>fabids</taxon>
        <taxon>Fabales</taxon>
        <taxon>Fabaceae</taxon>
        <taxon>Papilionoideae</taxon>
        <taxon>50 kb inversion clade</taxon>
        <taxon>NPAAA clade</taxon>
        <taxon>Hologalegina</taxon>
        <taxon>IRL clade</taxon>
        <taxon>Trifolieae</taxon>
        <taxon>Medicago</taxon>
    </lineage>
</organism>
<reference evidence="10" key="1">
    <citation type="journal article" date="2018" name="Nat. Plants">
        <title>Whole-genome landscape of Medicago truncatula symbiotic genes.</title>
        <authorList>
            <person name="Pecrix Y."/>
            <person name="Staton S.E."/>
            <person name="Sallet E."/>
            <person name="Lelandais-Briere C."/>
            <person name="Moreau S."/>
            <person name="Carrere S."/>
            <person name="Blein T."/>
            <person name="Jardinaud M.F."/>
            <person name="Latrasse D."/>
            <person name="Zouine M."/>
            <person name="Zahm M."/>
            <person name="Kreplak J."/>
            <person name="Mayjonade B."/>
            <person name="Satge C."/>
            <person name="Perez M."/>
            <person name="Cauet S."/>
            <person name="Marande W."/>
            <person name="Chantry-Darmon C."/>
            <person name="Lopez-Roques C."/>
            <person name="Bouchez O."/>
            <person name="Berard A."/>
            <person name="Debelle F."/>
            <person name="Munos S."/>
            <person name="Bendahmane A."/>
            <person name="Berges H."/>
            <person name="Niebel A."/>
            <person name="Buitink J."/>
            <person name="Frugier F."/>
            <person name="Benhamed M."/>
            <person name="Crespi M."/>
            <person name="Gouzy J."/>
            <person name="Gamas P."/>
        </authorList>
    </citation>
    <scope>NUCLEOTIDE SEQUENCE [LARGE SCALE GENOMIC DNA]</scope>
    <source>
        <strain evidence="10">cv. Jemalong A17</strain>
    </source>
</reference>
<gene>
    <name evidence="9" type="ORF">MtrunA17_Chr2g0294311</name>
</gene>
<dbReference type="EMBL" id="PSQE01000002">
    <property type="protein sequence ID" value="RHN73049.1"/>
    <property type="molecule type" value="Genomic_DNA"/>
</dbReference>
<feature type="chain" id="PRO_5017274128" evidence="8">
    <location>
        <begin position="27"/>
        <end position="373"/>
    </location>
</feature>
<evidence type="ECO:0000313" key="9">
    <source>
        <dbReference type="EMBL" id="RHN73049.1"/>
    </source>
</evidence>
<dbReference type="Pfam" id="PF00657">
    <property type="entry name" value="Lipase_GDSL"/>
    <property type="match status" value="1"/>
</dbReference>
<proteinExistence type="inferred from homology"/>
<protein>
    <submittedName>
        <fullName evidence="9">Putative triacylglycerol lipase</fullName>
        <ecNumber evidence="9">3.1.1.3</ecNumber>
    </submittedName>
</protein>
<dbReference type="SUPFAM" id="SSF52266">
    <property type="entry name" value="SGNH hydrolase"/>
    <property type="match status" value="1"/>
</dbReference>
<dbReference type="PANTHER" id="PTHR45650">
    <property type="entry name" value="GDSL-LIKE LIPASE/ACYLHYDROLASE-RELATED"/>
    <property type="match status" value="1"/>
</dbReference>
<comment type="caution">
    <text evidence="9">The sequence shown here is derived from an EMBL/GenBank/DDBJ whole genome shotgun (WGS) entry which is preliminary data.</text>
</comment>
<keyword evidence="3" id="KW-0964">Secreted</keyword>
<comment type="similarity">
    <text evidence="2">Belongs to the 'GDSL' lipolytic enzyme family.</text>
</comment>
<accession>A0A396J4N8</accession>
<name>A0A396J4N8_MEDTR</name>
<feature type="signal peptide" evidence="8">
    <location>
        <begin position="1"/>
        <end position="26"/>
    </location>
</feature>
<dbReference type="Proteomes" id="UP000265566">
    <property type="component" value="Chromosome 2"/>
</dbReference>
<sequence>MGIPLNIVKIVLRCIVVFALCRTSTTTDEKPAIFIFGDSLLDNGNNNYIVTLARANFQPYGIDFGGPTGRFTNGRTTADIQFVNEFYNVSPDQELGIGLTPPYMATTTGEPMVLKGVNYASGGGGILNKTGFLFGGRINFDAQIDNFANTREQIIRTIGVPATLELLKNALFTVALGSNDFLDNYLARTKQERELLPPDKFVETMISKLRVQLTRLFNLGARKIVVPNVGPMGCMPYMRDINRLSGDECAEFPNQLAQLFNTQLKSLIEELRTNLVGSLILYADAYDITQDMIKNYKKYGFENPSSACCHQAGRYGGLVTCTGVSKVCEDRSKYIFWDTFHPSDAANVFIAKRMLHGDSNDISPMNIGQLLQA</sequence>
<dbReference type="EC" id="3.1.1.3" evidence="9"/>
<evidence type="ECO:0000256" key="4">
    <source>
        <dbReference type="ARBA" id="ARBA00022729"/>
    </source>
</evidence>
<dbReference type="Gene3D" id="3.40.50.1110">
    <property type="entry name" value="SGNH hydrolase"/>
    <property type="match status" value="1"/>
</dbReference>
<evidence type="ECO:0000256" key="5">
    <source>
        <dbReference type="ARBA" id="ARBA00022801"/>
    </source>
</evidence>
<evidence type="ECO:0000256" key="1">
    <source>
        <dbReference type="ARBA" id="ARBA00004613"/>
    </source>
</evidence>
<keyword evidence="6" id="KW-0442">Lipid degradation</keyword>
<evidence type="ECO:0000313" key="10">
    <source>
        <dbReference type="Proteomes" id="UP000265566"/>
    </source>
</evidence>
<dbReference type="Gramene" id="rna8826">
    <property type="protein sequence ID" value="RHN73049.1"/>
    <property type="gene ID" value="gene8826"/>
</dbReference>
<dbReference type="AlphaFoldDB" id="A0A396J4N8"/>
<comment type="subcellular location">
    <subcellularLocation>
        <location evidence="1">Secreted</location>
    </subcellularLocation>
</comment>
<dbReference type="InterPro" id="IPR001087">
    <property type="entry name" value="GDSL"/>
</dbReference>
<evidence type="ECO:0000256" key="6">
    <source>
        <dbReference type="ARBA" id="ARBA00022963"/>
    </source>
</evidence>
<dbReference type="InterPro" id="IPR036514">
    <property type="entry name" value="SGNH_hydro_sf"/>
</dbReference>
<dbReference type="GO" id="GO:0004806">
    <property type="term" value="F:triacylglycerol lipase activity"/>
    <property type="evidence" value="ECO:0007669"/>
    <property type="project" value="UniProtKB-EC"/>
</dbReference>
<dbReference type="GO" id="GO:0005576">
    <property type="term" value="C:extracellular region"/>
    <property type="evidence" value="ECO:0007669"/>
    <property type="project" value="UniProtKB-SubCell"/>
</dbReference>
<dbReference type="PANTHER" id="PTHR45650:SF88">
    <property type="entry name" value="GDSL-LIKE LIPASE_ACYLHYDROLASE SUPERFAMILY PROTEIN"/>
    <property type="match status" value="1"/>
</dbReference>
<dbReference type="GO" id="GO:0016042">
    <property type="term" value="P:lipid catabolic process"/>
    <property type="evidence" value="ECO:0007669"/>
    <property type="project" value="UniProtKB-KW"/>
</dbReference>
<keyword evidence="5 9" id="KW-0378">Hydrolase</keyword>
<keyword evidence="7" id="KW-0443">Lipid metabolism</keyword>
<evidence type="ECO:0000256" key="3">
    <source>
        <dbReference type="ARBA" id="ARBA00022525"/>
    </source>
</evidence>